<dbReference type="PIRSF" id="PIRSF000477">
    <property type="entry name" value="PurNPase"/>
    <property type="match status" value="1"/>
</dbReference>
<organism evidence="9 10">
    <name type="scientific">Laceyella putida</name>
    <dbReference type="NCBI Taxonomy" id="110101"/>
    <lineage>
        <taxon>Bacteria</taxon>
        <taxon>Bacillati</taxon>
        <taxon>Bacillota</taxon>
        <taxon>Bacilli</taxon>
        <taxon>Bacillales</taxon>
        <taxon>Thermoactinomycetaceae</taxon>
        <taxon>Laceyella</taxon>
    </lineage>
</organism>
<comment type="pathway">
    <text evidence="2 7">Purine metabolism; purine nucleoside salvage.</text>
</comment>
<dbReference type="NCBIfam" id="NF006054">
    <property type="entry name" value="PRK08202.1"/>
    <property type="match status" value="1"/>
</dbReference>
<evidence type="ECO:0000256" key="5">
    <source>
        <dbReference type="ARBA" id="ARBA00022679"/>
    </source>
</evidence>
<name>A0ABW2RJB3_9BACL</name>
<dbReference type="GO" id="GO:0004731">
    <property type="term" value="F:purine-nucleoside phosphorylase activity"/>
    <property type="evidence" value="ECO:0007669"/>
    <property type="project" value="UniProtKB-EC"/>
</dbReference>
<dbReference type="Pfam" id="PF01048">
    <property type="entry name" value="PNP_UDP_1"/>
    <property type="match status" value="1"/>
</dbReference>
<evidence type="ECO:0000256" key="6">
    <source>
        <dbReference type="ARBA" id="ARBA00048556"/>
    </source>
</evidence>
<reference evidence="10" key="1">
    <citation type="journal article" date="2019" name="Int. J. Syst. Evol. Microbiol.">
        <title>The Global Catalogue of Microorganisms (GCM) 10K type strain sequencing project: providing services to taxonomists for standard genome sequencing and annotation.</title>
        <authorList>
            <consortium name="The Broad Institute Genomics Platform"/>
            <consortium name="The Broad Institute Genome Sequencing Center for Infectious Disease"/>
            <person name="Wu L."/>
            <person name="Ma J."/>
        </authorList>
    </citation>
    <scope>NUCLEOTIDE SEQUENCE [LARGE SCALE GENOMIC DNA]</scope>
    <source>
        <strain evidence="10">CGMCC 1.12942</strain>
    </source>
</reference>
<dbReference type="InterPro" id="IPR011268">
    <property type="entry name" value="Purine_phosphorylase"/>
</dbReference>
<dbReference type="EMBL" id="JBHTBW010000019">
    <property type="protein sequence ID" value="MFC7441041.1"/>
    <property type="molecule type" value="Genomic_DNA"/>
</dbReference>
<gene>
    <name evidence="9" type="ORF">ACFQNG_07720</name>
</gene>
<comment type="function">
    <text evidence="1">The purine nucleoside phosphorylases catalyze the phosphorolytic breakdown of the N-glycosidic bond in the beta-(deoxy)ribonucleoside molecules, with the formation of the corresponding free purine bases and pentose-1-phosphate. Cleaves guanosine, inosine, 2'-deoxyguanosine and 2'-deoxyinosine.</text>
</comment>
<keyword evidence="10" id="KW-1185">Reference proteome</keyword>
<accession>A0ABW2RJB3</accession>
<dbReference type="InterPro" id="IPR011270">
    <property type="entry name" value="Pur_Nuc_Pase_Ino/Guo-sp"/>
</dbReference>
<dbReference type="CDD" id="cd09009">
    <property type="entry name" value="PNP-EcPNPII_like"/>
    <property type="match status" value="1"/>
</dbReference>
<dbReference type="NCBIfam" id="TIGR01700">
    <property type="entry name" value="PNPH"/>
    <property type="match status" value="1"/>
</dbReference>
<evidence type="ECO:0000259" key="8">
    <source>
        <dbReference type="Pfam" id="PF01048"/>
    </source>
</evidence>
<sequence>MKQREKIEAAKRKIAGLTTIQPEIGLILGSGLGDLANEIEDAVVVPYGEIPHFPVSTVEGHAGQLVVGTLAGKAVVAMQGRFHFYEGYSQQEVVFPVYVLKALGVKVLIATNAAGGMNPAFQPGDLMVITDHLNFTGSNPLIGPNDPELGPRFPDMSQAYSPALRELAHRVADKQGTRLQQGVYAGISGPTYMTAAELIMLRRVGSDAIGMSTVPEVIAARHAGLEVLGISCITDMAVGEELAAEPLTHEQVVEVANRTKPVFMNLIKGIVQEVESK</sequence>
<evidence type="ECO:0000313" key="10">
    <source>
        <dbReference type="Proteomes" id="UP001596500"/>
    </source>
</evidence>
<evidence type="ECO:0000256" key="7">
    <source>
        <dbReference type="PIRNR" id="PIRNR000477"/>
    </source>
</evidence>
<dbReference type="PANTHER" id="PTHR11904">
    <property type="entry name" value="METHYLTHIOADENOSINE/PURINE NUCLEOSIDE PHOSPHORYLASE"/>
    <property type="match status" value="1"/>
</dbReference>
<evidence type="ECO:0000256" key="1">
    <source>
        <dbReference type="ARBA" id="ARBA00002678"/>
    </source>
</evidence>
<dbReference type="InterPro" id="IPR000845">
    <property type="entry name" value="Nucleoside_phosphorylase_d"/>
</dbReference>
<feature type="domain" description="Nucleoside phosphorylase" evidence="8">
    <location>
        <begin position="23"/>
        <end position="271"/>
    </location>
</feature>
<evidence type="ECO:0000256" key="2">
    <source>
        <dbReference type="ARBA" id="ARBA00005058"/>
    </source>
</evidence>
<evidence type="ECO:0000256" key="4">
    <source>
        <dbReference type="ARBA" id="ARBA00022676"/>
    </source>
</evidence>
<dbReference type="Gene3D" id="3.40.50.1580">
    <property type="entry name" value="Nucleoside phosphorylase domain"/>
    <property type="match status" value="1"/>
</dbReference>
<evidence type="ECO:0000256" key="3">
    <source>
        <dbReference type="ARBA" id="ARBA00006751"/>
    </source>
</evidence>
<dbReference type="PANTHER" id="PTHR11904:SF9">
    <property type="entry name" value="PURINE NUCLEOSIDE PHOSPHORYLASE-RELATED"/>
    <property type="match status" value="1"/>
</dbReference>
<evidence type="ECO:0000313" key="9">
    <source>
        <dbReference type="EMBL" id="MFC7441041.1"/>
    </source>
</evidence>
<dbReference type="Proteomes" id="UP001596500">
    <property type="component" value="Unassembled WGS sequence"/>
</dbReference>
<dbReference type="RefSeq" id="WP_379864316.1">
    <property type="nucleotide sequence ID" value="NZ_JBHTBW010000019.1"/>
</dbReference>
<keyword evidence="5 7" id="KW-0808">Transferase</keyword>
<dbReference type="SUPFAM" id="SSF53167">
    <property type="entry name" value="Purine and uridine phosphorylases"/>
    <property type="match status" value="1"/>
</dbReference>
<keyword evidence="4 7" id="KW-0328">Glycosyltransferase</keyword>
<comment type="catalytic activity">
    <reaction evidence="6">
        <text>a purine 2'-deoxy-D-ribonucleoside + phosphate = a purine nucleobase + 2-deoxy-alpha-D-ribose 1-phosphate</text>
        <dbReference type="Rhea" id="RHEA:36431"/>
        <dbReference type="ChEBI" id="CHEBI:26386"/>
        <dbReference type="ChEBI" id="CHEBI:43474"/>
        <dbReference type="ChEBI" id="CHEBI:57259"/>
        <dbReference type="ChEBI" id="CHEBI:142361"/>
        <dbReference type="EC" id="2.4.2.1"/>
    </reaction>
</comment>
<comment type="similarity">
    <text evidence="3 7">Belongs to the PNP/MTAP phosphorylase family.</text>
</comment>
<comment type="caution">
    <text evidence="9">The sequence shown here is derived from an EMBL/GenBank/DDBJ whole genome shotgun (WGS) entry which is preliminary data.</text>
</comment>
<dbReference type="NCBIfam" id="TIGR01697">
    <property type="entry name" value="PNPH-PUNA-XAPA"/>
    <property type="match status" value="1"/>
</dbReference>
<dbReference type="EC" id="2.4.2.1" evidence="7"/>
<protein>
    <recommendedName>
        <fullName evidence="7">Purine nucleoside phosphorylase</fullName>
        <ecNumber evidence="7">2.4.2.1</ecNumber>
    </recommendedName>
    <alternativeName>
        <fullName evidence="7">Inosine-guanosine phosphorylase</fullName>
    </alternativeName>
</protein>
<proteinExistence type="inferred from homology"/>
<dbReference type="InterPro" id="IPR035994">
    <property type="entry name" value="Nucleoside_phosphorylase_sf"/>
</dbReference>